<comment type="caution">
    <text evidence="6">The sequence shown here is derived from an EMBL/GenBank/DDBJ whole genome shotgun (WGS) entry which is preliminary data.</text>
</comment>
<dbReference type="Gene3D" id="1.20.140.160">
    <property type="match status" value="1"/>
</dbReference>
<dbReference type="PANTHER" id="PTHR30385">
    <property type="entry name" value="SIGMA FACTOR F FLAGELLAR"/>
    <property type="match status" value="1"/>
</dbReference>
<dbReference type="Proteomes" id="UP000568839">
    <property type="component" value="Unassembled WGS sequence"/>
</dbReference>
<gene>
    <name evidence="6" type="ORF">HNR44_001232</name>
</gene>
<dbReference type="GO" id="GO:0003677">
    <property type="term" value="F:DNA binding"/>
    <property type="evidence" value="ECO:0007669"/>
    <property type="project" value="UniProtKB-KW"/>
</dbReference>
<dbReference type="InterPro" id="IPR013324">
    <property type="entry name" value="RNA_pol_sigma_r3/r4-like"/>
</dbReference>
<keyword evidence="6" id="KW-0969">Cilium</keyword>
<dbReference type="Pfam" id="PF04539">
    <property type="entry name" value="Sigma70_r3"/>
    <property type="match status" value="1"/>
</dbReference>
<evidence type="ECO:0000256" key="1">
    <source>
        <dbReference type="ARBA" id="ARBA00023015"/>
    </source>
</evidence>
<dbReference type="GO" id="GO:0003899">
    <property type="term" value="F:DNA-directed RNA polymerase activity"/>
    <property type="evidence" value="ECO:0007669"/>
    <property type="project" value="InterPro"/>
</dbReference>
<keyword evidence="3" id="KW-0238">DNA-binding</keyword>
<dbReference type="SUPFAM" id="SSF88946">
    <property type="entry name" value="Sigma2 domain of RNA polymerase sigma factors"/>
    <property type="match status" value="1"/>
</dbReference>
<keyword evidence="7" id="KW-1185">Reference proteome</keyword>
<dbReference type="GO" id="GO:0016987">
    <property type="term" value="F:sigma factor activity"/>
    <property type="evidence" value="ECO:0007669"/>
    <property type="project" value="UniProtKB-KW"/>
</dbReference>
<dbReference type="SUPFAM" id="SSF88659">
    <property type="entry name" value="Sigma3 and sigma4 domains of RNA polymerase sigma factors"/>
    <property type="match status" value="2"/>
</dbReference>
<evidence type="ECO:0000313" key="6">
    <source>
        <dbReference type="EMBL" id="MBB6449283.1"/>
    </source>
</evidence>
<sequence>MRTTASLGEIWARWINHRDRYAEEELMAAYSPLVDYHVQRISTALPRTVDRDELRSHGMIGLFDALHKFEHKRELKFDTYASFRVRGAIIDGLRKEDWLPRSIREKAKKIEETTEVLQQKKGRHVTEKEVAIELNISVEEVLKTTAESYMSHLLSIDGGPHDEDNEDSFLSAVQDRQAPLPHEEAEKKAVHKQLQTLITKLSEQERLVLSLFYYEELTLTEIGAALRLSTSRISQIHSKALFRLKQAFQKEMTR</sequence>
<dbReference type="AlphaFoldDB" id="A0A841PXQ4"/>
<reference evidence="6 7" key="1">
    <citation type="submission" date="2020-08" db="EMBL/GenBank/DDBJ databases">
        <title>Genomic Encyclopedia of Type Strains, Phase IV (KMG-IV): sequencing the most valuable type-strain genomes for metagenomic binning, comparative biology and taxonomic classification.</title>
        <authorList>
            <person name="Goeker M."/>
        </authorList>
    </citation>
    <scope>NUCLEOTIDE SEQUENCE [LARGE SCALE GENOMIC DNA]</scope>
    <source>
        <strain evidence="6 7">DSM 21769</strain>
    </source>
</reference>
<dbReference type="InterPro" id="IPR007624">
    <property type="entry name" value="RNA_pol_sigma70_r3"/>
</dbReference>
<keyword evidence="6" id="KW-0966">Cell projection</keyword>
<evidence type="ECO:0000256" key="4">
    <source>
        <dbReference type="ARBA" id="ARBA00023163"/>
    </source>
</evidence>
<feature type="domain" description="RNA polymerase sigma-70" evidence="5">
    <location>
        <begin position="218"/>
        <end position="244"/>
    </location>
</feature>
<keyword evidence="6" id="KW-0282">Flagellum</keyword>
<evidence type="ECO:0000259" key="5">
    <source>
        <dbReference type="PROSITE" id="PS00716"/>
    </source>
</evidence>
<dbReference type="PRINTS" id="PR00046">
    <property type="entry name" value="SIGMA70FCT"/>
</dbReference>
<dbReference type="PIRSF" id="PIRSF000770">
    <property type="entry name" value="RNA_pol_sigma-SigE/K"/>
    <property type="match status" value="1"/>
</dbReference>
<dbReference type="CDD" id="cd06171">
    <property type="entry name" value="Sigma70_r4"/>
    <property type="match status" value="1"/>
</dbReference>
<dbReference type="GO" id="GO:0006352">
    <property type="term" value="P:DNA-templated transcription initiation"/>
    <property type="evidence" value="ECO:0007669"/>
    <property type="project" value="InterPro"/>
</dbReference>
<dbReference type="InterPro" id="IPR000943">
    <property type="entry name" value="RNA_pol_sigma70"/>
</dbReference>
<dbReference type="NCBIfam" id="TIGR02937">
    <property type="entry name" value="sigma70-ECF"/>
    <property type="match status" value="1"/>
</dbReference>
<dbReference type="EMBL" id="JACHHJ010000001">
    <property type="protein sequence ID" value="MBB6449283.1"/>
    <property type="molecule type" value="Genomic_DNA"/>
</dbReference>
<name>A0A841PXQ4_9BACL</name>
<proteinExistence type="predicted"/>
<keyword evidence="2" id="KW-0731">Sigma factor</keyword>
<evidence type="ECO:0000313" key="7">
    <source>
        <dbReference type="Proteomes" id="UP000568839"/>
    </source>
</evidence>
<dbReference type="InterPro" id="IPR007630">
    <property type="entry name" value="RNA_pol_sigma70_r4"/>
</dbReference>
<dbReference type="PANTHER" id="PTHR30385:SF7">
    <property type="entry name" value="RNA POLYMERASE SIGMA FACTOR FLIA"/>
    <property type="match status" value="1"/>
</dbReference>
<keyword evidence="1" id="KW-0805">Transcription regulation</keyword>
<organism evidence="6 7">
    <name type="scientific">Geomicrobium halophilum</name>
    <dbReference type="NCBI Taxonomy" id="549000"/>
    <lineage>
        <taxon>Bacteria</taxon>
        <taxon>Bacillati</taxon>
        <taxon>Bacillota</taxon>
        <taxon>Bacilli</taxon>
        <taxon>Bacillales</taxon>
        <taxon>Geomicrobium</taxon>
    </lineage>
</organism>
<dbReference type="InterPro" id="IPR012845">
    <property type="entry name" value="RNA_pol_sigma_FliA_WhiG"/>
</dbReference>
<dbReference type="InterPro" id="IPR013325">
    <property type="entry name" value="RNA_pol_sigma_r2"/>
</dbReference>
<dbReference type="Gene3D" id="1.10.1740.10">
    <property type="match status" value="1"/>
</dbReference>
<dbReference type="Pfam" id="PF04545">
    <property type="entry name" value="Sigma70_r4"/>
    <property type="match status" value="1"/>
</dbReference>
<dbReference type="InterPro" id="IPR014284">
    <property type="entry name" value="RNA_pol_sigma-70_dom"/>
</dbReference>
<dbReference type="Pfam" id="PF04542">
    <property type="entry name" value="Sigma70_r2"/>
    <property type="match status" value="1"/>
</dbReference>
<dbReference type="NCBIfam" id="NF005809">
    <property type="entry name" value="PRK07670.1"/>
    <property type="match status" value="1"/>
</dbReference>
<keyword evidence="4" id="KW-0804">Transcription</keyword>
<accession>A0A841PXQ4</accession>
<dbReference type="PROSITE" id="PS00716">
    <property type="entry name" value="SIGMA70_2"/>
    <property type="match status" value="1"/>
</dbReference>
<dbReference type="InterPro" id="IPR007627">
    <property type="entry name" value="RNA_pol_sigma70_r2"/>
</dbReference>
<protein>
    <submittedName>
        <fullName evidence="6">RNA polymerase sigma factor for flagellar operon FliA</fullName>
    </submittedName>
</protein>
<evidence type="ECO:0000256" key="2">
    <source>
        <dbReference type="ARBA" id="ARBA00023082"/>
    </source>
</evidence>
<dbReference type="NCBIfam" id="NF005413">
    <property type="entry name" value="PRK06986.1"/>
    <property type="match status" value="1"/>
</dbReference>
<dbReference type="RefSeq" id="WP_184403180.1">
    <property type="nucleotide sequence ID" value="NZ_JACHHJ010000001.1"/>
</dbReference>
<dbReference type="NCBIfam" id="TIGR02479">
    <property type="entry name" value="FliA_WhiG"/>
    <property type="match status" value="1"/>
</dbReference>
<evidence type="ECO:0000256" key="3">
    <source>
        <dbReference type="ARBA" id="ARBA00023125"/>
    </source>
</evidence>